<feature type="transmembrane region" description="Helical" evidence="6">
    <location>
        <begin position="144"/>
        <end position="164"/>
    </location>
</feature>
<dbReference type="InterPro" id="IPR044770">
    <property type="entry name" value="MFS_spinster-like"/>
</dbReference>
<feature type="transmembrane region" description="Helical" evidence="6">
    <location>
        <begin position="323"/>
        <end position="344"/>
    </location>
</feature>
<evidence type="ECO:0000256" key="5">
    <source>
        <dbReference type="ARBA" id="ARBA00023136"/>
    </source>
</evidence>
<keyword evidence="5 6" id="KW-0472">Membrane</keyword>
<dbReference type="Proteomes" id="UP000564378">
    <property type="component" value="Unassembled WGS sequence"/>
</dbReference>
<comment type="subcellular location">
    <subcellularLocation>
        <location evidence="1">Membrane</location>
        <topology evidence="1">Multi-pass membrane protein</topology>
    </subcellularLocation>
</comment>
<dbReference type="PANTHER" id="PTHR23505:SF79">
    <property type="entry name" value="PROTEIN SPINSTER"/>
    <property type="match status" value="1"/>
</dbReference>
<dbReference type="SUPFAM" id="SSF103473">
    <property type="entry name" value="MFS general substrate transporter"/>
    <property type="match status" value="1"/>
</dbReference>
<evidence type="ECO:0000313" key="8">
    <source>
        <dbReference type="EMBL" id="MBC2776054.1"/>
    </source>
</evidence>
<dbReference type="InterPro" id="IPR011701">
    <property type="entry name" value="MFS"/>
</dbReference>
<feature type="transmembrane region" description="Helical" evidence="6">
    <location>
        <begin position="356"/>
        <end position="381"/>
    </location>
</feature>
<name>A0A842HX15_9SPHN</name>
<evidence type="ECO:0000256" key="1">
    <source>
        <dbReference type="ARBA" id="ARBA00004141"/>
    </source>
</evidence>
<keyword evidence="2" id="KW-0813">Transport</keyword>
<keyword evidence="4 6" id="KW-1133">Transmembrane helix</keyword>
<feature type="transmembrane region" description="Helical" evidence="6">
    <location>
        <begin position="296"/>
        <end position="317"/>
    </location>
</feature>
<keyword evidence="9" id="KW-1185">Reference proteome</keyword>
<feature type="transmembrane region" description="Helical" evidence="6">
    <location>
        <begin position="170"/>
        <end position="191"/>
    </location>
</feature>
<dbReference type="Gene3D" id="1.20.1250.20">
    <property type="entry name" value="MFS general substrate transporter like domains"/>
    <property type="match status" value="2"/>
</dbReference>
<keyword evidence="3 6" id="KW-0812">Transmembrane</keyword>
<protein>
    <submittedName>
        <fullName evidence="8">MFS transporter</fullName>
    </submittedName>
</protein>
<feature type="domain" description="Major facilitator superfamily (MFS) profile" evidence="7">
    <location>
        <begin position="18"/>
        <end position="420"/>
    </location>
</feature>
<dbReference type="RefSeq" id="WP_185799374.1">
    <property type="nucleotide sequence ID" value="NZ_JACJVJ010000001.1"/>
</dbReference>
<feature type="transmembrane region" description="Helical" evidence="6">
    <location>
        <begin position="393"/>
        <end position="414"/>
    </location>
</feature>
<dbReference type="InterPro" id="IPR036259">
    <property type="entry name" value="MFS_trans_sf"/>
</dbReference>
<evidence type="ECO:0000313" key="9">
    <source>
        <dbReference type="Proteomes" id="UP000564378"/>
    </source>
</evidence>
<evidence type="ECO:0000256" key="2">
    <source>
        <dbReference type="ARBA" id="ARBA00022448"/>
    </source>
</evidence>
<feature type="transmembrane region" description="Helical" evidence="6">
    <location>
        <begin position="14"/>
        <end position="31"/>
    </location>
</feature>
<accession>A0A842HX15</accession>
<feature type="transmembrane region" description="Helical" evidence="6">
    <location>
        <begin position="224"/>
        <end position="243"/>
    </location>
</feature>
<dbReference type="EMBL" id="JACJVJ010000001">
    <property type="protein sequence ID" value="MBC2776054.1"/>
    <property type="molecule type" value="Genomic_DNA"/>
</dbReference>
<sequence length="430" mass="45946">MAEQQAIGQPSRGYANYVLFILFLGYVMNALDRAILNILLPPIQEEFDLSFTQLGLLGGLAFALFYATMGIPIASLADRTSRKWVLTASITLWSGMTALCGAASNFAMLLTFRVGTAVGEAGGSPPSHSLIADYFPLSRRGTALSIYALGVSVGGMIGLALGGWGNDWWGWRTAFVVAGAPGLLIALLVAFTVREPQRGLSDGIAITAQKGNPFRAVGYLWKRAAFRNMALAAALHAFVWYGAGTFNSVFLVNTHGLTTSQVGTWLSGFALLGALGTFLGGILSDRLATRHKDARYYMWVPGAAAIAGIPFQIIGYMAGAVPIAMFGFAMSAFFASFFFGPSFAMAQGLASPSRRAVAASVLLFIQTMIGLGLGPLVAGWIADRLIPALGDEALRYALVFVALINLWSGLHYWLASRTVRRDIEQARNET</sequence>
<dbReference type="PANTHER" id="PTHR23505">
    <property type="entry name" value="SPINSTER"/>
    <property type="match status" value="1"/>
</dbReference>
<proteinExistence type="predicted"/>
<dbReference type="GO" id="GO:0022857">
    <property type="term" value="F:transmembrane transporter activity"/>
    <property type="evidence" value="ECO:0007669"/>
    <property type="project" value="InterPro"/>
</dbReference>
<gene>
    <name evidence="8" type="ORF">H6P80_00310</name>
</gene>
<evidence type="ECO:0000259" key="7">
    <source>
        <dbReference type="PROSITE" id="PS50850"/>
    </source>
</evidence>
<feature type="transmembrane region" description="Helical" evidence="6">
    <location>
        <begin position="51"/>
        <end position="74"/>
    </location>
</feature>
<feature type="transmembrane region" description="Helical" evidence="6">
    <location>
        <begin position="263"/>
        <end position="284"/>
    </location>
</feature>
<comment type="caution">
    <text evidence="8">The sequence shown here is derived from an EMBL/GenBank/DDBJ whole genome shotgun (WGS) entry which is preliminary data.</text>
</comment>
<dbReference type="CDD" id="cd17328">
    <property type="entry name" value="MFS_spinster_like"/>
    <property type="match status" value="1"/>
</dbReference>
<evidence type="ECO:0000256" key="6">
    <source>
        <dbReference type="SAM" id="Phobius"/>
    </source>
</evidence>
<reference evidence="8 9" key="1">
    <citation type="submission" date="2020-08" db="EMBL/GenBank/DDBJ databases">
        <title>Draft genome sequence of Parasphingopyxis sp. GrpM-11.</title>
        <authorList>
            <person name="Oh J."/>
            <person name="Roh D.-H."/>
        </authorList>
    </citation>
    <scope>NUCLEOTIDE SEQUENCE [LARGE SCALE GENOMIC DNA]</scope>
    <source>
        <strain evidence="8 9">GrpM-11</strain>
    </source>
</reference>
<dbReference type="PROSITE" id="PS50850">
    <property type="entry name" value="MFS"/>
    <property type="match status" value="1"/>
</dbReference>
<dbReference type="AlphaFoldDB" id="A0A842HX15"/>
<dbReference type="InterPro" id="IPR020846">
    <property type="entry name" value="MFS_dom"/>
</dbReference>
<dbReference type="Pfam" id="PF07690">
    <property type="entry name" value="MFS_1"/>
    <property type="match status" value="1"/>
</dbReference>
<organism evidence="8 9">
    <name type="scientific">Parasphingopyxis marina</name>
    <dbReference type="NCBI Taxonomy" id="2761622"/>
    <lineage>
        <taxon>Bacteria</taxon>
        <taxon>Pseudomonadati</taxon>
        <taxon>Pseudomonadota</taxon>
        <taxon>Alphaproteobacteria</taxon>
        <taxon>Sphingomonadales</taxon>
        <taxon>Sphingomonadaceae</taxon>
        <taxon>Parasphingopyxis</taxon>
    </lineage>
</organism>
<evidence type="ECO:0000256" key="3">
    <source>
        <dbReference type="ARBA" id="ARBA00022692"/>
    </source>
</evidence>
<evidence type="ECO:0000256" key="4">
    <source>
        <dbReference type="ARBA" id="ARBA00022989"/>
    </source>
</evidence>
<dbReference type="GO" id="GO:0016020">
    <property type="term" value="C:membrane"/>
    <property type="evidence" value="ECO:0007669"/>
    <property type="project" value="UniProtKB-SubCell"/>
</dbReference>